<dbReference type="Gene3D" id="3.40.50.150">
    <property type="entry name" value="Vaccinia Virus protein VP39"/>
    <property type="match status" value="1"/>
</dbReference>
<protein>
    <recommendedName>
        <fullName evidence="3">Class I SAM-dependent methyltransferase</fullName>
    </recommendedName>
</protein>
<accession>A0ABU1X0J0</accession>
<dbReference type="EMBL" id="JAVDWV010000006">
    <property type="protein sequence ID" value="MDR7154809.1"/>
    <property type="molecule type" value="Genomic_DNA"/>
</dbReference>
<dbReference type="SUPFAM" id="SSF53335">
    <property type="entry name" value="S-adenosyl-L-methionine-dependent methyltransferases"/>
    <property type="match status" value="1"/>
</dbReference>
<evidence type="ECO:0000313" key="1">
    <source>
        <dbReference type="EMBL" id="MDR7154809.1"/>
    </source>
</evidence>
<dbReference type="InterPro" id="IPR029063">
    <property type="entry name" value="SAM-dependent_MTases_sf"/>
</dbReference>
<evidence type="ECO:0000313" key="2">
    <source>
        <dbReference type="Proteomes" id="UP001267638"/>
    </source>
</evidence>
<organism evidence="1 2">
    <name type="scientific">Sphingobium xenophagum</name>
    <dbReference type="NCBI Taxonomy" id="121428"/>
    <lineage>
        <taxon>Bacteria</taxon>
        <taxon>Pseudomonadati</taxon>
        <taxon>Pseudomonadota</taxon>
        <taxon>Alphaproteobacteria</taxon>
        <taxon>Sphingomonadales</taxon>
        <taxon>Sphingomonadaceae</taxon>
        <taxon>Sphingobium</taxon>
    </lineage>
</organism>
<sequence length="246" mass="27434">MFRHIEALQGDRPWGAFLDAGTGTNSIGWVSGLATDRWVAVTGATGHAIQVRDASDSVRRPQDRIIVGNWADPALLAGDRFDTILADYLVGAVEGFAPYFQERMFARLRALACGLLYLVGLEPYVTDRPGTPDGQILWDIGRWRDAVLLHAGERPYREFPMEWVLERLAASGFRVTCTHRFPILYRHQFVNSQIDMCASRLAKLDDRALAAALHAHGEALREEALTFIAREGGLRHGFDYVIAAEI</sequence>
<reference evidence="1 2" key="1">
    <citation type="submission" date="2023-07" db="EMBL/GenBank/DDBJ databases">
        <title>Sorghum-associated microbial communities from plants grown in Nebraska, USA.</title>
        <authorList>
            <person name="Schachtman D."/>
        </authorList>
    </citation>
    <scope>NUCLEOTIDE SEQUENCE [LARGE SCALE GENOMIC DNA]</scope>
    <source>
        <strain evidence="1 2">4256</strain>
    </source>
</reference>
<dbReference type="Proteomes" id="UP001267638">
    <property type="component" value="Unassembled WGS sequence"/>
</dbReference>
<gene>
    <name evidence="1" type="ORF">J2W40_001624</name>
</gene>
<name>A0ABU1X0J0_SPHXE</name>
<proteinExistence type="predicted"/>
<dbReference type="RefSeq" id="WP_310223408.1">
    <property type="nucleotide sequence ID" value="NZ_JAVDWV010000006.1"/>
</dbReference>
<comment type="caution">
    <text evidence="1">The sequence shown here is derived from an EMBL/GenBank/DDBJ whole genome shotgun (WGS) entry which is preliminary data.</text>
</comment>
<keyword evidence="2" id="KW-1185">Reference proteome</keyword>
<evidence type="ECO:0008006" key="3">
    <source>
        <dbReference type="Google" id="ProtNLM"/>
    </source>
</evidence>